<dbReference type="Pfam" id="PF22688">
    <property type="entry name" value="Hda_lid"/>
    <property type="match status" value="1"/>
</dbReference>
<dbReference type="InterPro" id="IPR027417">
    <property type="entry name" value="P-loop_NTPase"/>
</dbReference>
<proteinExistence type="predicted"/>
<dbReference type="GO" id="GO:0032297">
    <property type="term" value="P:negative regulation of DNA-templated DNA replication initiation"/>
    <property type="evidence" value="ECO:0007669"/>
    <property type="project" value="InterPro"/>
</dbReference>
<reference evidence="3 4" key="1">
    <citation type="submission" date="2018-02" db="EMBL/GenBank/DDBJ databases">
        <title>Solimicrobium silvestre gen. nov., sp. nov., isolated from alpine forest soil.</title>
        <authorList>
            <person name="Margesin R."/>
            <person name="Albuquerque L."/>
            <person name="Zhang D.-C."/>
            <person name="Froufe H.J.C."/>
            <person name="Severino R."/>
            <person name="Roxo I."/>
            <person name="Egas C."/>
            <person name="Da Costa M.S."/>
        </authorList>
    </citation>
    <scope>NUCLEOTIDE SEQUENCE [LARGE SCALE GENOMIC DNA]</scope>
    <source>
        <strain evidence="3 4">S20-91</strain>
    </source>
</reference>
<dbReference type="Gene3D" id="3.40.50.300">
    <property type="entry name" value="P-loop containing nucleotide triphosphate hydrolases"/>
    <property type="match status" value="1"/>
</dbReference>
<name>A0A2S9GTG8_9BURK</name>
<dbReference type="Gene3D" id="1.10.8.60">
    <property type="match status" value="1"/>
</dbReference>
<keyword evidence="4" id="KW-1185">Reference proteome</keyword>
<dbReference type="InterPro" id="IPR017788">
    <property type="entry name" value="Hda"/>
</dbReference>
<dbReference type="OrthoDB" id="9784878at2"/>
<evidence type="ECO:0000313" key="3">
    <source>
        <dbReference type="EMBL" id="PRC91014.1"/>
    </source>
</evidence>
<dbReference type="EMBL" id="PUGF01000031">
    <property type="protein sequence ID" value="PRC91014.1"/>
    <property type="molecule type" value="Genomic_DNA"/>
</dbReference>
<dbReference type="GO" id="GO:0006270">
    <property type="term" value="P:DNA replication initiation"/>
    <property type="evidence" value="ECO:0007669"/>
    <property type="project" value="TreeGrafter"/>
</dbReference>
<feature type="domain" description="Hda lid" evidence="2">
    <location>
        <begin position="155"/>
        <end position="219"/>
    </location>
</feature>
<dbReference type="NCBIfam" id="TIGR03420">
    <property type="entry name" value="DnaA_homol_Hda"/>
    <property type="match status" value="1"/>
</dbReference>
<sequence length="227" mass="25165">MKQLLLDLAAENPHTLDTFVVGQNAEAAHLLRLFAQRTPSTYGERAVYLWGENGAGKSHLLHALANTPAARYIQATAVIADFEYSPAVSLYLLDDCQNIASTKQVAAFNLFNQIKEHNAFFVAAGSLPPAILGVREDLRTRLGWGLIYQIHGLTDDDKMAALERAANARGITIPSGVLLYLITHYRRDMPSLSKMLDTLINFSLESKRPITLPILREVMQQQDGYSL</sequence>
<dbReference type="GO" id="GO:0003688">
    <property type="term" value="F:DNA replication origin binding"/>
    <property type="evidence" value="ECO:0007669"/>
    <property type="project" value="TreeGrafter"/>
</dbReference>
<evidence type="ECO:0000313" key="4">
    <source>
        <dbReference type="Proteomes" id="UP000237839"/>
    </source>
</evidence>
<dbReference type="RefSeq" id="WP_105534040.1">
    <property type="nucleotide sequence ID" value="NZ_PUGF01000031.1"/>
</dbReference>
<gene>
    <name evidence="3" type="ORF">S2091_4310</name>
</gene>
<evidence type="ECO:0000259" key="2">
    <source>
        <dbReference type="Pfam" id="PF22688"/>
    </source>
</evidence>
<dbReference type="PANTHER" id="PTHR30050">
    <property type="entry name" value="CHROMOSOMAL REPLICATION INITIATOR PROTEIN DNAA"/>
    <property type="match status" value="1"/>
</dbReference>
<comment type="caution">
    <text evidence="3">The sequence shown here is derived from an EMBL/GenBank/DDBJ whole genome shotgun (WGS) entry which is preliminary data.</text>
</comment>
<dbReference type="Proteomes" id="UP000237839">
    <property type="component" value="Unassembled WGS sequence"/>
</dbReference>
<evidence type="ECO:0000259" key="1">
    <source>
        <dbReference type="Pfam" id="PF00308"/>
    </source>
</evidence>
<dbReference type="AlphaFoldDB" id="A0A2S9GTG8"/>
<dbReference type="InterPro" id="IPR055199">
    <property type="entry name" value="Hda_lid"/>
</dbReference>
<dbReference type="GO" id="GO:0005886">
    <property type="term" value="C:plasma membrane"/>
    <property type="evidence" value="ECO:0007669"/>
    <property type="project" value="TreeGrafter"/>
</dbReference>
<organism evidence="3 4">
    <name type="scientific">Solimicrobium silvestre</name>
    <dbReference type="NCBI Taxonomy" id="2099400"/>
    <lineage>
        <taxon>Bacteria</taxon>
        <taxon>Pseudomonadati</taxon>
        <taxon>Pseudomonadota</taxon>
        <taxon>Betaproteobacteria</taxon>
        <taxon>Burkholderiales</taxon>
        <taxon>Oxalobacteraceae</taxon>
        <taxon>Solimicrobium</taxon>
    </lineage>
</organism>
<protein>
    <submittedName>
        <fullName evidence="3">DnaA regulatory inactivator Hda</fullName>
    </submittedName>
</protein>
<dbReference type="PANTHER" id="PTHR30050:SF5">
    <property type="entry name" value="DNAA REGULATORY INACTIVATOR HDA"/>
    <property type="match status" value="1"/>
</dbReference>
<feature type="domain" description="Chromosomal replication initiator protein DnaA ATPAse" evidence="1">
    <location>
        <begin position="13"/>
        <end position="69"/>
    </location>
</feature>
<dbReference type="SUPFAM" id="SSF52540">
    <property type="entry name" value="P-loop containing nucleoside triphosphate hydrolases"/>
    <property type="match status" value="1"/>
</dbReference>
<dbReference type="InterPro" id="IPR013317">
    <property type="entry name" value="DnaA_dom"/>
</dbReference>
<accession>A0A2S9GTG8</accession>
<dbReference type="Pfam" id="PF00308">
    <property type="entry name" value="Bac_DnaA"/>
    <property type="match status" value="1"/>
</dbReference>